<dbReference type="InterPro" id="IPR005702">
    <property type="entry name" value="Wzc-like_C"/>
</dbReference>
<dbReference type="NCBIfam" id="TIGR01007">
    <property type="entry name" value="eps_fam"/>
    <property type="match status" value="1"/>
</dbReference>
<name>A0A5B7SP61_9FLAO</name>
<dbReference type="InterPro" id="IPR027417">
    <property type="entry name" value="P-loop_NTPase"/>
</dbReference>
<keyword evidence="7 21" id="KW-0808">Transferase</keyword>
<keyword evidence="13 17" id="KW-0472">Membrane</keyword>
<evidence type="ECO:0000256" key="10">
    <source>
        <dbReference type="ARBA" id="ARBA00022777"/>
    </source>
</evidence>
<feature type="transmembrane region" description="Helical" evidence="17">
    <location>
        <begin position="488"/>
        <end position="507"/>
    </location>
</feature>
<dbReference type="SUPFAM" id="SSF52540">
    <property type="entry name" value="P-loop containing nucleoside triphosphate hydrolases"/>
    <property type="match status" value="1"/>
</dbReference>
<keyword evidence="10 21" id="KW-0418">Kinase</keyword>
<feature type="domain" description="AAA" evidence="19">
    <location>
        <begin position="600"/>
        <end position="736"/>
    </location>
</feature>
<keyword evidence="14" id="KW-0829">Tyrosine-protein kinase</keyword>
<dbReference type="Pfam" id="PF02706">
    <property type="entry name" value="Wzz"/>
    <property type="match status" value="1"/>
</dbReference>
<proteinExistence type="inferred from homology"/>
<dbReference type="GO" id="GO:0005524">
    <property type="term" value="F:ATP binding"/>
    <property type="evidence" value="ECO:0007669"/>
    <property type="project" value="UniProtKB-KW"/>
</dbReference>
<evidence type="ECO:0000256" key="1">
    <source>
        <dbReference type="ARBA" id="ARBA00004429"/>
    </source>
</evidence>
<evidence type="ECO:0000256" key="16">
    <source>
        <dbReference type="SAM" id="Coils"/>
    </source>
</evidence>
<dbReference type="GO" id="GO:0005886">
    <property type="term" value="C:plasma membrane"/>
    <property type="evidence" value="ECO:0007669"/>
    <property type="project" value="UniProtKB-SubCell"/>
</dbReference>
<feature type="coiled-coil region" evidence="16">
    <location>
        <begin position="353"/>
        <end position="416"/>
    </location>
</feature>
<evidence type="ECO:0000256" key="5">
    <source>
        <dbReference type="ARBA" id="ARBA00022475"/>
    </source>
</evidence>
<keyword evidence="6" id="KW-0997">Cell inner membrane</keyword>
<evidence type="ECO:0000256" key="3">
    <source>
        <dbReference type="ARBA" id="ARBA00008883"/>
    </source>
</evidence>
<dbReference type="Pfam" id="PF13807">
    <property type="entry name" value="GNVR"/>
    <property type="match status" value="1"/>
</dbReference>
<evidence type="ECO:0000256" key="11">
    <source>
        <dbReference type="ARBA" id="ARBA00022840"/>
    </source>
</evidence>
<protein>
    <recommendedName>
        <fullName evidence="4">non-specific protein-tyrosine kinase</fullName>
        <ecNumber evidence="4">2.7.10.2</ecNumber>
    </recommendedName>
</protein>
<feature type="domain" description="Polysaccharide chain length determinant N-terminal" evidence="18">
    <location>
        <begin position="14"/>
        <end position="102"/>
    </location>
</feature>
<evidence type="ECO:0000256" key="6">
    <source>
        <dbReference type="ARBA" id="ARBA00022519"/>
    </source>
</evidence>
<evidence type="ECO:0000256" key="13">
    <source>
        <dbReference type="ARBA" id="ARBA00023136"/>
    </source>
</evidence>
<dbReference type="InterPro" id="IPR032807">
    <property type="entry name" value="GNVR"/>
</dbReference>
<evidence type="ECO:0000259" key="18">
    <source>
        <dbReference type="Pfam" id="PF02706"/>
    </source>
</evidence>
<dbReference type="Proteomes" id="UP000310017">
    <property type="component" value="Chromosome"/>
</dbReference>
<organism evidence="21 22">
    <name type="scientific">Aggregatimonas sangjinii</name>
    <dbReference type="NCBI Taxonomy" id="2583587"/>
    <lineage>
        <taxon>Bacteria</taxon>
        <taxon>Pseudomonadati</taxon>
        <taxon>Bacteroidota</taxon>
        <taxon>Flavobacteriia</taxon>
        <taxon>Flavobacteriales</taxon>
        <taxon>Flavobacteriaceae</taxon>
        <taxon>Aggregatimonas</taxon>
    </lineage>
</organism>
<comment type="similarity">
    <text evidence="3">Belongs to the etk/wzc family.</text>
</comment>
<sequence>MYEENKSSADENILRMLLAMFLPYWPLFALLIPVCFIGAWGYLKTTTPVYEASATLIIKDENKGVDDAKVLEAMNPFDSKKIVENELEIIKSRTIMTQVVKGLQLYAPFYEDKLYGSKEAYTTSPIAVELRNPENIVLPSGGEPLKFYFEYDSVKNSVEIDNKSYPIGEWVEGPIFGETRFELNENKSENAERAIYYTFMNPKKLSISLLGSLEASPTDKLSTVVRLTYRDPIPQRGENILNHLIAAYNQKAISDRDELASNTLTFIDERMSEVEKELNALESSIQRFRSEKGVVDLSEQGKLYLYDVGEYDRQIARIDRQLAVLNKVQQYVISKKNQSGIVPSTLGVEDRVLSQLLEKLYDSEVEYEKLRKTTAENNPILTSLADEINKIRPSILENIRNQKNNLTTSLSSLNSNADQSASALKNIPEKERALLEIERGKEIKNELYSFLQQKREETALSYAPNGGDGRIVDLAQSSAGPVSPNSSLIYLVALVLAFGIGLGYIIFKEMLNKNVLFRSEIENAIDAPVVLELPHLDDVKESQKSTNFITNIFYRLGLRNILRSNRQTIKTKQNEAVLIHHFRQLGSSMGLYSRVFKKKKILVTSSIEGEGKSFVSTNLSFSLAQSGKKVALVDMDFLKPQTSRYFKLLNQRGVLDYLSHKAEYAKILTNSHGNKNLYIVPVGNRVDDHTQLLLNGKLEVLFKELSSDFDYVIIDSAPVNLVADVKLLAEYSDETIYVIRHGNTPLKILKHLDDSETLENLNNVSVVFNGIKQRGLVKGDYNYGYGLNTKLYGEAYGAEMESKS</sequence>
<evidence type="ECO:0000256" key="15">
    <source>
        <dbReference type="ARBA" id="ARBA00051245"/>
    </source>
</evidence>
<keyword evidence="5" id="KW-1003">Cell membrane</keyword>
<comment type="catalytic activity">
    <reaction evidence="15">
        <text>L-tyrosyl-[protein] + ATP = O-phospho-L-tyrosyl-[protein] + ADP + H(+)</text>
        <dbReference type="Rhea" id="RHEA:10596"/>
        <dbReference type="Rhea" id="RHEA-COMP:10136"/>
        <dbReference type="Rhea" id="RHEA-COMP:20101"/>
        <dbReference type="ChEBI" id="CHEBI:15378"/>
        <dbReference type="ChEBI" id="CHEBI:30616"/>
        <dbReference type="ChEBI" id="CHEBI:46858"/>
        <dbReference type="ChEBI" id="CHEBI:61978"/>
        <dbReference type="ChEBI" id="CHEBI:456216"/>
        <dbReference type="EC" id="2.7.10.2"/>
    </reaction>
</comment>
<dbReference type="AlphaFoldDB" id="A0A5B7SP61"/>
<evidence type="ECO:0000256" key="14">
    <source>
        <dbReference type="ARBA" id="ARBA00023137"/>
    </source>
</evidence>
<evidence type="ECO:0000259" key="19">
    <source>
        <dbReference type="Pfam" id="PF13614"/>
    </source>
</evidence>
<evidence type="ECO:0000256" key="8">
    <source>
        <dbReference type="ARBA" id="ARBA00022692"/>
    </source>
</evidence>
<evidence type="ECO:0000256" key="2">
    <source>
        <dbReference type="ARBA" id="ARBA00007316"/>
    </source>
</evidence>
<keyword evidence="16" id="KW-0175">Coiled coil</keyword>
<keyword evidence="22" id="KW-1185">Reference proteome</keyword>
<reference evidence="21 22" key="1">
    <citation type="submission" date="2019-05" db="EMBL/GenBank/DDBJ databases">
        <title>Genome sequencing of F202Z8.</title>
        <authorList>
            <person name="Kwon Y.M."/>
        </authorList>
    </citation>
    <scope>NUCLEOTIDE SEQUENCE [LARGE SCALE GENOMIC DNA]</scope>
    <source>
        <strain evidence="21 22">F202Z8</strain>
    </source>
</reference>
<keyword evidence="12 17" id="KW-1133">Transmembrane helix</keyword>
<feature type="coiled-coil region" evidence="16">
    <location>
        <begin position="264"/>
        <end position="291"/>
    </location>
</feature>
<evidence type="ECO:0000256" key="12">
    <source>
        <dbReference type="ARBA" id="ARBA00022989"/>
    </source>
</evidence>
<dbReference type="RefSeq" id="WP_138851147.1">
    <property type="nucleotide sequence ID" value="NZ_CP040710.1"/>
</dbReference>
<evidence type="ECO:0000259" key="20">
    <source>
        <dbReference type="Pfam" id="PF13807"/>
    </source>
</evidence>
<dbReference type="PANTHER" id="PTHR32309:SF13">
    <property type="entry name" value="FERRIC ENTEROBACTIN TRANSPORT PROTEIN FEPE"/>
    <property type="match status" value="1"/>
</dbReference>
<dbReference type="PANTHER" id="PTHR32309">
    <property type="entry name" value="TYROSINE-PROTEIN KINASE"/>
    <property type="match status" value="1"/>
</dbReference>
<evidence type="ECO:0000256" key="17">
    <source>
        <dbReference type="SAM" id="Phobius"/>
    </source>
</evidence>
<keyword evidence="11" id="KW-0067">ATP-binding</keyword>
<comment type="similarity">
    <text evidence="2">Belongs to the CpsD/CapB family.</text>
</comment>
<keyword evidence="9" id="KW-0547">Nucleotide-binding</keyword>
<evidence type="ECO:0000256" key="4">
    <source>
        <dbReference type="ARBA" id="ARBA00011903"/>
    </source>
</evidence>
<dbReference type="InterPro" id="IPR003856">
    <property type="entry name" value="LPS_length_determ_N"/>
</dbReference>
<feature type="transmembrane region" description="Helical" evidence="17">
    <location>
        <begin position="21"/>
        <end position="43"/>
    </location>
</feature>
<dbReference type="Gene3D" id="3.40.50.300">
    <property type="entry name" value="P-loop containing nucleotide triphosphate hydrolases"/>
    <property type="match status" value="1"/>
</dbReference>
<accession>A0A5B7SP61</accession>
<dbReference type="OrthoDB" id="9794577at2"/>
<evidence type="ECO:0000256" key="9">
    <source>
        <dbReference type="ARBA" id="ARBA00022741"/>
    </source>
</evidence>
<feature type="domain" description="Tyrosine-protein kinase G-rich" evidence="20">
    <location>
        <begin position="431"/>
        <end position="510"/>
    </location>
</feature>
<dbReference type="CDD" id="cd05387">
    <property type="entry name" value="BY-kinase"/>
    <property type="match status" value="1"/>
</dbReference>
<dbReference type="Pfam" id="PF13614">
    <property type="entry name" value="AAA_31"/>
    <property type="match status" value="1"/>
</dbReference>
<evidence type="ECO:0000256" key="7">
    <source>
        <dbReference type="ARBA" id="ARBA00022679"/>
    </source>
</evidence>
<gene>
    <name evidence="21" type="ORF">FGM00_01160</name>
</gene>
<evidence type="ECO:0000313" key="22">
    <source>
        <dbReference type="Proteomes" id="UP000310017"/>
    </source>
</evidence>
<dbReference type="KEGG" id="asag:FGM00_01160"/>
<dbReference type="InterPro" id="IPR050445">
    <property type="entry name" value="Bact_polysacc_biosynth/exp"/>
</dbReference>
<dbReference type="InterPro" id="IPR025669">
    <property type="entry name" value="AAA_dom"/>
</dbReference>
<dbReference type="EC" id="2.7.10.2" evidence="4"/>
<evidence type="ECO:0000313" key="21">
    <source>
        <dbReference type="EMBL" id="QCW98792.1"/>
    </source>
</evidence>
<dbReference type="EMBL" id="CP040710">
    <property type="protein sequence ID" value="QCW98792.1"/>
    <property type="molecule type" value="Genomic_DNA"/>
</dbReference>
<comment type="subcellular location">
    <subcellularLocation>
        <location evidence="1">Cell inner membrane</location>
        <topology evidence="1">Multi-pass membrane protein</topology>
    </subcellularLocation>
</comment>
<dbReference type="GO" id="GO:0004715">
    <property type="term" value="F:non-membrane spanning protein tyrosine kinase activity"/>
    <property type="evidence" value="ECO:0007669"/>
    <property type="project" value="UniProtKB-EC"/>
</dbReference>
<keyword evidence="8 17" id="KW-0812">Transmembrane</keyword>